<keyword evidence="13" id="KW-1185">Reference proteome</keyword>
<evidence type="ECO:0000256" key="3">
    <source>
        <dbReference type="ARBA" id="ARBA00022452"/>
    </source>
</evidence>
<comment type="subcellular location">
    <subcellularLocation>
        <location evidence="1">Cell outer membrane</location>
        <topology evidence="1">Multi-pass membrane protein</topology>
    </subcellularLocation>
</comment>
<evidence type="ECO:0000256" key="8">
    <source>
        <dbReference type="RuleBase" id="RU003357"/>
    </source>
</evidence>
<dbReference type="InterPro" id="IPR036942">
    <property type="entry name" value="Beta-barrel_TonB_sf"/>
</dbReference>
<dbReference type="EMBL" id="CP119075">
    <property type="protein sequence ID" value="WED63980.1"/>
    <property type="molecule type" value="Genomic_DNA"/>
</dbReference>
<dbReference type="SUPFAM" id="SSF56935">
    <property type="entry name" value="Porins"/>
    <property type="match status" value="1"/>
</dbReference>
<dbReference type="PANTHER" id="PTHR30069:SF36">
    <property type="entry name" value="BLL6948 PROTEIN"/>
    <property type="match status" value="1"/>
</dbReference>
<dbReference type="InterPro" id="IPR039426">
    <property type="entry name" value="TonB-dep_rcpt-like"/>
</dbReference>
<keyword evidence="12" id="KW-0675">Receptor</keyword>
<keyword evidence="6 8" id="KW-0472">Membrane</keyword>
<dbReference type="InterPro" id="IPR000531">
    <property type="entry name" value="Beta-barrel_TonB"/>
</dbReference>
<reference evidence="12" key="1">
    <citation type="submission" date="2023-03" db="EMBL/GenBank/DDBJ databases">
        <title>Lomoglobus Profundus gen. nov., sp. nov., a novel member of the phylum Verrucomicrobia, isolated from deep-marine sediment of South China Sea.</title>
        <authorList>
            <person name="Ahmad T."/>
            <person name="Ishaq S.E."/>
            <person name="Wang F."/>
        </authorList>
    </citation>
    <scope>NUCLEOTIDE SEQUENCE</scope>
    <source>
        <strain evidence="12">LMO-M01</strain>
    </source>
</reference>
<dbReference type="RefSeq" id="WP_330930685.1">
    <property type="nucleotide sequence ID" value="NZ_CP119075.1"/>
</dbReference>
<dbReference type="Pfam" id="PF07715">
    <property type="entry name" value="Plug"/>
    <property type="match status" value="1"/>
</dbReference>
<evidence type="ECO:0000313" key="12">
    <source>
        <dbReference type="EMBL" id="WED63980.1"/>
    </source>
</evidence>
<organism evidence="12 13">
    <name type="scientific">Synoicihabitans lomoniglobus</name>
    <dbReference type="NCBI Taxonomy" id="2909285"/>
    <lineage>
        <taxon>Bacteria</taxon>
        <taxon>Pseudomonadati</taxon>
        <taxon>Verrucomicrobiota</taxon>
        <taxon>Opitutia</taxon>
        <taxon>Opitutales</taxon>
        <taxon>Opitutaceae</taxon>
        <taxon>Synoicihabitans</taxon>
    </lineage>
</organism>
<evidence type="ECO:0000256" key="4">
    <source>
        <dbReference type="ARBA" id="ARBA00022692"/>
    </source>
</evidence>
<keyword evidence="4" id="KW-0812">Transmembrane</keyword>
<dbReference type="GO" id="GO:0009279">
    <property type="term" value="C:cell outer membrane"/>
    <property type="evidence" value="ECO:0007669"/>
    <property type="project" value="UniProtKB-SubCell"/>
</dbReference>
<dbReference type="PANTHER" id="PTHR30069">
    <property type="entry name" value="TONB-DEPENDENT OUTER MEMBRANE RECEPTOR"/>
    <property type="match status" value="1"/>
</dbReference>
<keyword evidence="9" id="KW-0732">Signal</keyword>
<evidence type="ECO:0000256" key="9">
    <source>
        <dbReference type="SAM" id="SignalP"/>
    </source>
</evidence>
<proteinExistence type="inferred from homology"/>
<dbReference type="Gene3D" id="2.170.130.10">
    <property type="entry name" value="TonB-dependent receptor, plug domain"/>
    <property type="match status" value="1"/>
</dbReference>
<evidence type="ECO:0000256" key="7">
    <source>
        <dbReference type="ARBA" id="ARBA00023237"/>
    </source>
</evidence>
<evidence type="ECO:0000256" key="5">
    <source>
        <dbReference type="ARBA" id="ARBA00023077"/>
    </source>
</evidence>
<dbReference type="AlphaFoldDB" id="A0AAF0CN53"/>
<name>A0AAF0CN53_9BACT</name>
<keyword evidence="2" id="KW-0813">Transport</keyword>
<evidence type="ECO:0000259" key="10">
    <source>
        <dbReference type="Pfam" id="PF00593"/>
    </source>
</evidence>
<feature type="chain" id="PRO_5042025565" evidence="9">
    <location>
        <begin position="32"/>
        <end position="695"/>
    </location>
</feature>
<dbReference type="InterPro" id="IPR037066">
    <property type="entry name" value="Plug_dom_sf"/>
</dbReference>
<feature type="domain" description="TonB-dependent receptor plug" evidence="11">
    <location>
        <begin position="62"/>
        <end position="169"/>
    </location>
</feature>
<dbReference type="InterPro" id="IPR012910">
    <property type="entry name" value="Plug_dom"/>
</dbReference>
<evidence type="ECO:0000256" key="1">
    <source>
        <dbReference type="ARBA" id="ARBA00004571"/>
    </source>
</evidence>
<dbReference type="Proteomes" id="UP001218638">
    <property type="component" value="Chromosome"/>
</dbReference>
<gene>
    <name evidence="12" type="ORF">PXH66_16705</name>
</gene>
<feature type="signal peptide" evidence="9">
    <location>
        <begin position="1"/>
        <end position="31"/>
    </location>
</feature>
<protein>
    <submittedName>
        <fullName evidence="12">TonB-dependent receptor</fullName>
    </submittedName>
</protein>
<dbReference type="KEGG" id="slom:PXH66_16705"/>
<evidence type="ECO:0000313" key="13">
    <source>
        <dbReference type="Proteomes" id="UP001218638"/>
    </source>
</evidence>
<evidence type="ECO:0000259" key="11">
    <source>
        <dbReference type="Pfam" id="PF07715"/>
    </source>
</evidence>
<dbReference type="GO" id="GO:0015344">
    <property type="term" value="F:siderophore uptake transmembrane transporter activity"/>
    <property type="evidence" value="ECO:0007669"/>
    <property type="project" value="TreeGrafter"/>
</dbReference>
<keyword evidence="7" id="KW-0998">Cell outer membrane</keyword>
<evidence type="ECO:0000256" key="2">
    <source>
        <dbReference type="ARBA" id="ARBA00022448"/>
    </source>
</evidence>
<dbReference type="Gene3D" id="2.40.170.20">
    <property type="entry name" value="TonB-dependent receptor, beta-barrel domain"/>
    <property type="match status" value="1"/>
</dbReference>
<comment type="similarity">
    <text evidence="8">Belongs to the TonB-dependent receptor family.</text>
</comment>
<evidence type="ECO:0000256" key="6">
    <source>
        <dbReference type="ARBA" id="ARBA00023136"/>
    </source>
</evidence>
<dbReference type="Pfam" id="PF00593">
    <property type="entry name" value="TonB_dep_Rec_b-barrel"/>
    <property type="match status" value="1"/>
</dbReference>
<sequence length="695" mass="75748">MQLFNLPARASRVSFVAGLAAAAIFSSSMSAQTPTSAPPITLDAMTVLGRADDMLDVAATASQGRVAAAELNTRPLLRRGELLEVVPGLVVTQHSGGGKANQYFLRGYNLDHGTDLALFAEGVPINLRTHGHGQGYADLNWIIPELVEGIRFNKGPFYPAVGDFSAAGAAELNFFTALPRDFASISWGENGHRRAVVGGSTTTGQGVLTAAAEWSAYDGPFVNPEDFERANVFLRYHQSTADRSLTFTAMGYDATWMSTDQIPARAIAAGTLNRFDTIDPTNGGASSRFATTFEGEWRRADATTRLNLFATHYDLSLYSNFTYFLDDPADGDQFEQVDDRIILGGSWSQEWRSASARYPRRDTIGLQAQVDLIDEVGLHRTAARQRLGTVRSDAVKEGSLGVFWENETRWTDRFRTTGGLRADIYGFDVDSDLAANSGRRDDTIVSPKLAAIYQLGKATELYAGAGFGFHSNDARGTTVTIDPADGSPASAVDPLARSRGFELGWRTSAWPGLVSTVALFQLENESELVFVGDAGGTEASGASRRHGVEWTNFYQPLPWLSLEADLALTHARFKNAPGADYIPGAIDRVFSGGVRVGRPEGWFSEMRLRHFGPRVLTEDGSIRGDGSTLVNARLGWRSNAWEVTCDVFNVFDRADNDIEYYYASRLPGEPAAGVDDVHLHPVEPLAVRFTVTWRH</sequence>
<keyword evidence="5 8" id="KW-0798">TonB box</keyword>
<accession>A0AAF0CN53</accession>
<dbReference type="GO" id="GO:0044718">
    <property type="term" value="P:siderophore transmembrane transport"/>
    <property type="evidence" value="ECO:0007669"/>
    <property type="project" value="TreeGrafter"/>
</dbReference>
<feature type="domain" description="TonB-dependent receptor-like beta-barrel" evidence="10">
    <location>
        <begin position="225"/>
        <end position="650"/>
    </location>
</feature>
<keyword evidence="3" id="KW-1134">Transmembrane beta strand</keyword>